<dbReference type="RefSeq" id="WP_269058830.1">
    <property type="nucleotide sequence ID" value="NZ_LJXB01000050.1"/>
</dbReference>
<dbReference type="Proteomes" id="UP000050349">
    <property type="component" value="Unassembled WGS sequence"/>
</dbReference>
<comment type="caution">
    <text evidence="1">The sequence shown here is derived from an EMBL/GenBank/DDBJ whole genome shotgun (WGS) entry which is preliminary data.</text>
</comment>
<evidence type="ECO:0000313" key="1">
    <source>
        <dbReference type="EMBL" id="KPU61622.1"/>
    </source>
</evidence>
<sequence>MVSLDSLLVMAGTLVMGKIEGHEFVRGNGEHFELIEVPDV</sequence>
<gene>
    <name evidence="1" type="ORF">AN403_5703</name>
</gene>
<reference evidence="1 2" key="1">
    <citation type="submission" date="2015-09" db="EMBL/GenBank/DDBJ databases">
        <authorList>
            <person name="Jackson K.R."/>
            <person name="Lunt B.L."/>
            <person name="Fisher J.N.B."/>
            <person name="Gardner A.V."/>
            <person name="Bailey M.E."/>
            <person name="Deus L.M."/>
            <person name="Earl A.S."/>
            <person name="Gibby P.D."/>
            <person name="Hartmann K.A."/>
            <person name="Liu J.E."/>
            <person name="Manci A.M."/>
            <person name="Nielsen D.A."/>
            <person name="Solomon M.B."/>
            <person name="Breakwell D.P."/>
            <person name="Burnett S.H."/>
            <person name="Grose J.H."/>
        </authorList>
    </citation>
    <scope>NUCLEOTIDE SEQUENCE [LARGE SCALE GENOMIC DNA]</scope>
    <source>
        <strain evidence="1 2">S613</strain>
    </source>
</reference>
<proteinExistence type="predicted"/>
<name>A0A0P8X679_PSEFL</name>
<accession>A0A0P8X679</accession>
<evidence type="ECO:0000313" key="2">
    <source>
        <dbReference type="Proteomes" id="UP000050349"/>
    </source>
</evidence>
<dbReference type="EMBL" id="LJXB01000050">
    <property type="protein sequence ID" value="KPU61622.1"/>
    <property type="molecule type" value="Genomic_DNA"/>
</dbReference>
<protein>
    <submittedName>
        <fullName evidence="1">Uncharacterized protein</fullName>
    </submittedName>
</protein>
<dbReference type="PATRIC" id="fig|294.162.peg.584"/>
<organism evidence="1 2">
    <name type="scientific">Pseudomonas fluorescens</name>
    <dbReference type="NCBI Taxonomy" id="294"/>
    <lineage>
        <taxon>Bacteria</taxon>
        <taxon>Pseudomonadati</taxon>
        <taxon>Pseudomonadota</taxon>
        <taxon>Gammaproteobacteria</taxon>
        <taxon>Pseudomonadales</taxon>
        <taxon>Pseudomonadaceae</taxon>
        <taxon>Pseudomonas</taxon>
    </lineage>
</organism>
<dbReference type="AlphaFoldDB" id="A0A0P8X679"/>